<dbReference type="FunFam" id="3.40.50.200:FF:000014">
    <property type="entry name" value="Proteinase K"/>
    <property type="match status" value="1"/>
</dbReference>
<dbReference type="InterPro" id="IPR037045">
    <property type="entry name" value="S8pro/Inhibitor_I9_sf"/>
</dbReference>
<evidence type="ECO:0000259" key="7">
    <source>
        <dbReference type="Pfam" id="PF00082"/>
    </source>
</evidence>
<comment type="similarity">
    <text evidence="1 5">Belongs to the peptidase S8 family.</text>
</comment>
<dbReference type="EMBL" id="APQQ01000032">
    <property type="protein sequence ID" value="ENW15448.1"/>
    <property type="molecule type" value="Genomic_DNA"/>
</dbReference>
<dbReference type="InterPro" id="IPR023828">
    <property type="entry name" value="Peptidase_S8_Ser-AS"/>
</dbReference>
<dbReference type="SUPFAM" id="SSF54897">
    <property type="entry name" value="Protease propeptides/inhibitors"/>
    <property type="match status" value="1"/>
</dbReference>
<proteinExistence type="inferred from homology"/>
<feature type="active site" description="Charge relay system" evidence="5">
    <location>
        <position position="215"/>
    </location>
</feature>
<feature type="domain" description="Peptidase S8/S53" evidence="7">
    <location>
        <begin position="173"/>
        <end position="403"/>
    </location>
</feature>
<feature type="signal peptide" evidence="6">
    <location>
        <begin position="1"/>
        <end position="20"/>
    </location>
</feature>
<feature type="active site" description="Charge relay system" evidence="5">
    <location>
        <position position="182"/>
    </location>
</feature>
<dbReference type="Gene3D" id="3.40.50.200">
    <property type="entry name" value="Peptidase S8/S53 domain"/>
    <property type="match status" value="1"/>
</dbReference>
<dbReference type="GO" id="GO:0004252">
    <property type="term" value="F:serine-type endopeptidase activity"/>
    <property type="evidence" value="ECO:0007669"/>
    <property type="project" value="UniProtKB-UniRule"/>
</dbReference>
<evidence type="ECO:0000313" key="9">
    <source>
        <dbReference type="Proteomes" id="UP000017667"/>
    </source>
</evidence>
<dbReference type="InterPro" id="IPR050131">
    <property type="entry name" value="Peptidase_S8_subtilisin-like"/>
</dbReference>
<keyword evidence="3 5" id="KW-0378">Hydrolase</keyword>
<evidence type="ECO:0000256" key="3">
    <source>
        <dbReference type="ARBA" id="ARBA00022801"/>
    </source>
</evidence>
<dbReference type="InterPro" id="IPR034193">
    <property type="entry name" value="PCSK9_ProteinaseK-like"/>
</dbReference>
<dbReference type="GO" id="GO:0006508">
    <property type="term" value="P:proteolysis"/>
    <property type="evidence" value="ECO:0007669"/>
    <property type="project" value="UniProtKB-KW"/>
</dbReference>
<dbReference type="AlphaFoldDB" id="N9EY14"/>
<dbReference type="HOGENOM" id="CLU_011263_1_7_6"/>
<dbReference type="GO" id="GO:0005615">
    <property type="term" value="C:extracellular space"/>
    <property type="evidence" value="ECO:0007669"/>
    <property type="project" value="TreeGrafter"/>
</dbReference>
<dbReference type="InterPro" id="IPR022398">
    <property type="entry name" value="Peptidase_S8_His-AS"/>
</dbReference>
<accession>N9EY14</accession>
<dbReference type="PRINTS" id="PR00723">
    <property type="entry name" value="SUBTILISIN"/>
</dbReference>
<dbReference type="Pfam" id="PF00082">
    <property type="entry name" value="Peptidase_S8"/>
    <property type="match status" value="1"/>
</dbReference>
<dbReference type="PATRIC" id="fig|1217659.3.peg.3130"/>
<evidence type="ECO:0000256" key="5">
    <source>
        <dbReference type="PROSITE-ProRule" id="PRU01240"/>
    </source>
</evidence>
<reference evidence="8 9" key="1">
    <citation type="submission" date="2013-02" db="EMBL/GenBank/DDBJ databases">
        <title>The Genome Sequence of Acinetobacter haemolyticus CIP 64.3.</title>
        <authorList>
            <consortium name="The Broad Institute Genome Sequencing Platform"/>
            <consortium name="The Broad Institute Genome Sequencing Center for Infectious Disease"/>
            <person name="Cerqueira G."/>
            <person name="Feldgarden M."/>
            <person name="Courvalin P."/>
            <person name="Perichon B."/>
            <person name="Grillot-Courvalin C."/>
            <person name="Clermont D."/>
            <person name="Rocha E."/>
            <person name="Yoon E.-J."/>
            <person name="Nemec A."/>
            <person name="Walker B."/>
            <person name="Young S.K."/>
            <person name="Zeng Q."/>
            <person name="Gargeya S."/>
            <person name="Fitzgerald M."/>
            <person name="Haas B."/>
            <person name="Abouelleil A."/>
            <person name="Alvarado L."/>
            <person name="Arachchi H.M."/>
            <person name="Berlin A.M."/>
            <person name="Chapman S.B."/>
            <person name="Dewar J."/>
            <person name="Goldberg J."/>
            <person name="Griggs A."/>
            <person name="Gujja S."/>
            <person name="Hansen M."/>
            <person name="Howarth C."/>
            <person name="Imamovic A."/>
            <person name="Larimer J."/>
            <person name="McCowan C."/>
            <person name="Murphy C."/>
            <person name="Neiman D."/>
            <person name="Pearson M."/>
            <person name="Priest M."/>
            <person name="Roberts A."/>
            <person name="Saif S."/>
            <person name="Shea T."/>
            <person name="Sisk P."/>
            <person name="Sykes S."/>
            <person name="Wortman J."/>
            <person name="Nusbaum C."/>
            <person name="Birren B."/>
        </authorList>
    </citation>
    <scope>NUCLEOTIDE SEQUENCE [LARGE SCALE GENOMIC DNA]</scope>
    <source>
        <strain evidence="8 9">CIP 64.3</strain>
    </source>
</reference>
<dbReference type="InterPro" id="IPR015500">
    <property type="entry name" value="Peptidase_S8_subtilisin-rel"/>
</dbReference>
<keyword evidence="9" id="KW-1185">Reference proteome</keyword>
<feature type="chain" id="PRO_5004141609" description="Peptidase S8/S53 domain-containing protein" evidence="6">
    <location>
        <begin position="21"/>
        <end position="541"/>
    </location>
</feature>
<sequence>MKTKYKIAMATTILAVITFAATHKAPVKILNTDAQTNAVEFHHELLKQTKLTETLQQIRSTSQPTPLALRHYIVVFKDQSGQSAQLSQTIQTQYGGQTRYRFDQALKGIAISIPEVASQAFINAMLRHPLVNYVEEDQVIQISAIQSNPSWGLDRIDQRSLPLNQSYQYENTGAGVNLYVLDTGILATHQEFTGRVKKGFSAISDFNGTNDCNGHGTFVAGLAGGTTYGVAKQINLIPIRVVGCSGSGLMSNMIAGIDWILKNGQKPAVVNISMGGPAYEPLDTAIHNLSTQGFIPIVAAGNSNTNACDLSPARSANAITVAATDKTDTRASYSNYGACVDIFAPGSGVTSAWNRSNSSVGTGNGTSMAAPHVAGAAALILQRTPTATTKMVTDQILATSTPNVVKNVAGSSNRLLFTATASDSTPSNQTIQQSTNTLASINQLIGATTRNWLFGTWKATVNVKVVDQNQKAVSNATITGGFSVGASAISCITNSIGECQLNSGTLSRNVTSTTFNVVNITGTNLTYAANHNQVSHITLTP</sequence>
<dbReference type="PROSITE" id="PS00138">
    <property type="entry name" value="SUBTILASE_SER"/>
    <property type="match status" value="1"/>
</dbReference>
<dbReference type="SUPFAM" id="SSF52743">
    <property type="entry name" value="Subtilisin-like"/>
    <property type="match status" value="1"/>
</dbReference>
<evidence type="ECO:0000256" key="4">
    <source>
        <dbReference type="ARBA" id="ARBA00022825"/>
    </source>
</evidence>
<organism evidence="8 9">
    <name type="scientific">Acinetobacter haemolyticus CIP 64.3 = MTCC 9819</name>
    <dbReference type="NCBI Taxonomy" id="1217659"/>
    <lineage>
        <taxon>Bacteria</taxon>
        <taxon>Pseudomonadati</taxon>
        <taxon>Pseudomonadota</taxon>
        <taxon>Gammaproteobacteria</taxon>
        <taxon>Moraxellales</taxon>
        <taxon>Moraxellaceae</taxon>
        <taxon>Acinetobacter</taxon>
    </lineage>
</organism>
<dbReference type="PANTHER" id="PTHR43806:SF11">
    <property type="entry name" value="CEREVISIN-RELATED"/>
    <property type="match status" value="1"/>
</dbReference>
<gene>
    <name evidence="8" type="ORF">F927_03182</name>
</gene>
<dbReference type="InterPro" id="IPR036852">
    <property type="entry name" value="Peptidase_S8/S53_dom_sf"/>
</dbReference>
<evidence type="ECO:0000313" key="8">
    <source>
        <dbReference type="EMBL" id="ENW15448.1"/>
    </source>
</evidence>
<dbReference type="PROSITE" id="PS00137">
    <property type="entry name" value="SUBTILASE_HIS"/>
    <property type="match status" value="1"/>
</dbReference>
<dbReference type="Gene3D" id="3.30.70.80">
    <property type="entry name" value="Peptidase S8 propeptide/proteinase inhibitor I9"/>
    <property type="match status" value="1"/>
</dbReference>
<dbReference type="Proteomes" id="UP000017667">
    <property type="component" value="Unassembled WGS sequence"/>
</dbReference>
<keyword evidence="2 5" id="KW-0645">Protease</keyword>
<keyword evidence="4 5" id="KW-0720">Serine protease</keyword>
<comment type="caution">
    <text evidence="8">The sequence shown here is derived from an EMBL/GenBank/DDBJ whole genome shotgun (WGS) entry which is preliminary data.</text>
</comment>
<evidence type="ECO:0000256" key="1">
    <source>
        <dbReference type="ARBA" id="ARBA00011073"/>
    </source>
</evidence>
<evidence type="ECO:0000256" key="6">
    <source>
        <dbReference type="SAM" id="SignalP"/>
    </source>
</evidence>
<dbReference type="PANTHER" id="PTHR43806">
    <property type="entry name" value="PEPTIDASE S8"/>
    <property type="match status" value="1"/>
</dbReference>
<name>N9EY14_ACIHA</name>
<dbReference type="InterPro" id="IPR000209">
    <property type="entry name" value="Peptidase_S8/S53_dom"/>
</dbReference>
<dbReference type="PROSITE" id="PS51892">
    <property type="entry name" value="SUBTILASE"/>
    <property type="match status" value="1"/>
</dbReference>
<dbReference type="CDD" id="cd04077">
    <property type="entry name" value="Peptidases_S8_PCSK9_ProteinaseK_like"/>
    <property type="match status" value="1"/>
</dbReference>
<keyword evidence="6" id="KW-0732">Signal</keyword>
<feature type="active site" description="Charge relay system" evidence="5">
    <location>
        <position position="367"/>
    </location>
</feature>
<evidence type="ECO:0000256" key="2">
    <source>
        <dbReference type="ARBA" id="ARBA00022670"/>
    </source>
</evidence>
<dbReference type="MEROPS" id="S08.050"/>
<protein>
    <recommendedName>
        <fullName evidence="7">Peptidase S8/S53 domain-containing protein</fullName>
    </recommendedName>
</protein>